<proteinExistence type="predicted"/>
<accession>A0A1F5KGF1</accession>
<evidence type="ECO:0000313" key="1">
    <source>
        <dbReference type="EMBL" id="OGE39958.1"/>
    </source>
</evidence>
<evidence type="ECO:0008006" key="3">
    <source>
        <dbReference type="Google" id="ProtNLM"/>
    </source>
</evidence>
<comment type="caution">
    <text evidence="1">The sequence shown here is derived from an EMBL/GenBank/DDBJ whole genome shotgun (WGS) entry which is preliminary data.</text>
</comment>
<organism evidence="1 2">
    <name type="scientific">Candidatus Daviesbacteria bacterium RIFCSPHIGHO2_02_FULL_43_12</name>
    <dbReference type="NCBI Taxonomy" id="1797776"/>
    <lineage>
        <taxon>Bacteria</taxon>
        <taxon>Candidatus Daviesiibacteriota</taxon>
    </lineage>
</organism>
<reference evidence="1 2" key="1">
    <citation type="journal article" date="2016" name="Nat. Commun.">
        <title>Thousands of microbial genomes shed light on interconnected biogeochemical processes in an aquifer system.</title>
        <authorList>
            <person name="Anantharaman K."/>
            <person name="Brown C.T."/>
            <person name="Hug L.A."/>
            <person name="Sharon I."/>
            <person name="Castelle C.J."/>
            <person name="Probst A.J."/>
            <person name="Thomas B.C."/>
            <person name="Singh A."/>
            <person name="Wilkins M.J."/>
            <person name="Karaoz U."/>
            <person name="Brodie E.L."/>
            <person name="Williams K.H."/>
            <person name="Hubbard S.S."/>
            <person name="Banfield J.F."/>
        </authorList>
    </citation>
    <scope>NUCLEOTIDE SEQUENCE [LARGE SCALE GENOMIC DNA]</scope>
</reference>
<dbReference type="EMBL" id="MFDD01000014">
    <property type="protein sequence ID" value="OGE39958.1"/>
    <property type="molecule type" value="Genomic_DNA"/>
</dbReference>
<dbReference type="InterPro" id="IPR011051">
    <property type="entry name" value="RmlC_Cupin_sf"/>
</dbReference>
<gene>
    <name evidence="1" type="ORF">A3D25_04105</name>
</gene>
<protein>
    <recommendedName>
        <fullName evidence="3">Phosphoheptose isomerase</fullName>
    </recommendedName>
</protein>
<dbReference type="Proteomes" id="UP000177328">
    <property type="component" value="Unassembled WGS sequence"/>
</dbReference>
<dbReference type="SUPFAM" id="SSF51182">
    <property type="entry name" value="RmlC-like cupins"/>
    <property type="match status" value="1"/>
</dbReference>
<dbReference type="AlphaFoldDB" id="A0A1F5KGF1"/>
<name>A0A1F5KGF1_9BACT</name>
<sequence length="178" mass="20365">MPKAKLKDILGPNTSRSDAFSKVKHTLTQMGFSVTEVNDKRPWGGYLVIEPAHTPLFLETFFADKELPSWLKDKYLSPKVMLWAPGEILSWQYHNKREEHWKVVAGPVVTFLSETDQQPESPDIYQMGEIIEIPNGVRHRGGGHESWGIIAEIWGHVDPENLSTEEDIVRLADRYNRA</sequence>
<evidence type="ECO:0000313" key="2">
    <source>
        <dbReference type="Proteomes" id="UP000177328"/>
    </source>
</evidence>